<gene>
    <name evidence="3" type="ORF">GSMUA_267850.1</name>
</gene>
<evidence type="ECO:0000313" key="3">
    <source>
        <dbReference type="EMBL" id="CAG1838608.1"/>
    </source>
</evidence>
<dbReference type="OrthoDB" id="5835829at2759"/>
<evidence type="ECO:0000313" key="5">
    <source>
        <dbReference type="Proteomes" id="UP000012960"/>
    </source>
</evidence>
<evidence type="ECO:0000256" key="1">
    <source>
        <dbReference type="SAM" id="MobiDB-lite"/>
    </source>
</evidence>
<reference evidence="3" key="1">
    <citation type="submission" date="2021-03" db="EMBL/GenBank/DDBJ databases">
        <authorList>
            <consortium name="Genoscope - CEA"/>
            <person name="William W."/>
        </authorList>
    </citation>
    <scope>NUCLEOTIDE SEQUENCE</scope>
    <source>
        <strain evidence="3">Doubled-haploid Pahang</strain>
    </source>
</reference>
<dbReference type="PANTHER" id="PTHR48049">
    <property type="entry name" value="GLYCOSYLTRANSFERASE"/>
    <property type="match status" value="1"/>
</dbReference>
<dbReference type="SUPFAM" id="SSF53756">
    <property type="entry name" value="UDP-Glycosyltransferase/glycogen phosphorylase"/>
    <property type="match status" value="1"/>
</dbReference>
<protein>
    <submittedName>
        <fullName evidence="3">(wild Malaysian banana) hypothetical protein</fullName>
    </submittedName>
</protein>
<keyword evidence="2" id="KW-0472">Membrane</keyword>
<feature type="transmembrane region" description="Helical" evidence="2">
    <location>
        <begin position="125"/>
        <end position="144"/>
    </location>
</feature>
<dbReference type="AlphaFoldDB" id="A0A804J510"/>
<dbReference type="InterPro" id="IPR050481">
    <property type="entry name" value="UDP-glycosyltransf_plant"/>
</dbReference>
<dbReference type="Gramene" id="Ma05_t16110.1">
    <property type="protein sequence ID" value="Ma05_p16110.1"/>
    <property type="gene ID" value="Ma05_g16110"/>
</dbReference>
<dbReference type="InParanoid" id="A0A804J510"/>
<keyword evidence="2" id="KW-1133">Transmembrane helix</keyword>
<dbReference type="Gene3D" id="3.40.50.2000">
    <property type="entry name" value="Glycogen Phosphorylase B"/>
    <property type="match status" value="1"/>
</dbReference>
<evidence type="ECO:0000313" key="4">
    <source>
        <dbReference type="EnsemblPlants" id="Ma05_p16110.1"/>
    </source>
</evidence>
<keyword evidence="5" id="KW-1185">Reference proteome</keyword>
<organism evidence="4 5">
    <name type="scientific">Musa acuminata subsp. malaccensis</name>
    <name type="common">Wild banana</name>
    <name type="synonym">Musa malaccensis</name>
    <dbReference type="NCBI Taxonomy" id="214687"/>
    <lineage>
        <taxon>Eukaryota</taxon>
        <taxon>Viridiplantae</taxon>
        <taxon>Streptophyta</taxon>
        <taxon>Embryophyta</taxon>
        <taxon>Tracheophyta</taxon>
        <taxon>Spermatophyta</taxon>
        <taxon>Magnoliopsida</taxon>
        <taxon>Liliopsida</taxon>
        <taxon>Zingiberales</taxon>
        <taxon>Musaceae</taxon>
        <taxon>Musa</taxon>
    </lineage>
</organism>
<name>A0A804J510_MUSAM</name>
<accession>A0A804J510</accession>
<dbReference type="PANTHER" id="PTHR48049:SF84">
    <property type="entry name" value="UDP-GLYCOSYLTRANSFERASE 79A6"/>
    <property type="match status" value="1"/>
</dbReference>
<proteinExistence type="predicted"/>
<feature type="region of interest" description="Disordered" evidence="1">
    <location>
        <begin position="153"/>
        <end position="175"/>
    </location>
</feature>
<dbReference type="GO" id="GO:0035251">
    <property type="term" value="F:UDP-glucosyltransferase activity"/>
    <property type="evidence" value="ECO:0007669"/>
    <property type="project" value="InterPro"/>
</dbReference>
<sequence length="175" mass="18757">MFPYLAFGHINPLLQLARSPCATGSGVRITFLSANANVPQIESLLPASMSTSVVLIHLSAVLGLPLGVDSTADLSPASPAAKLLKPAVDGTRPQVESLLRELRPHLVVFDFGMQWLPEVAEPLDVWTLFFFFVFVVISTAYLTAPARRVHGPAPTLDDIMSPPPGFPPSLCSNGR</sequence>
<dbReference type="Proteomes" id="UP000012960">
    <property type="component" value="Unplaced"/>
</dbReference>
<dbReference type="OMA" id="SPAICGH"/>
<evidence type="ECO:0000256" key="2">
    <source>
        <dbReference type="SAM" id="Phobius"/>
    </source>
</evidence>
<reference evidence="4" key="2">
    <citation type="submission" date="2021-05" db="UniProtKB">
        <authorList>
            <consortium name="EnsemblPlants"/>
        </authorList>
    </citation>
    <scope>IDENTIFICATION</scope>
    <source>
        <strain evidence="4">subsp. malaccensis</strain>
    </source>
</reference>
<keyword evidence="2" id="KW-0812">Transmembrane</keyword>
<dbReference type="EMBL" id="HG996470">
    <property type="protein sequence ID" value="CAG1838608.1"/>
    <property type="molecule type" value="Genomic_DNA"/>
</dbReference>
<dbReference type="EnsemblPlants" id="Ma05_t16110.1">
    <property type="protein sequence ID" value="Ma05_p16110.1"/>
    <property type="gene ID" value="Ma05_g16110"/>
</dbReference>